<proteinExistence type="predicted"/>
<dbReference type="AlphaFoldDB" id="A0AAV0YNM0"/>
<feature type="compositionally biased region" description="Basic and acidic residues" evidence="1">
    <location>
        <begin position="29"/>
        <end position="41"/>
    </location>
</feature>
<evidence type="ECO:0000313" key="3">
    <source>
        <dbReference type="Proteomes" id="UP001157006"/>
    </source>
</evidence>
<gene>
    <name evidence="2" type="ORF">VFH_I312320</name>
</gene>
<feature type="region of interest" description="Disordered" evidence="1">
    <location>
        <begin position="252"/>
        <end position="313"/>
    </location>
</feature>
<feature type="compositionally biased region" description="Acidic residues" evidence="1">
    <location>
        <begin position="60"/>
        <end position="70"/>
    </location>
</feature>
<dbReference type="Proteomes" id="UP001157006">
    <property type="component" value="Chromosome 1L"/>
</dbReference>
<feature type="region of interest" description="Disordered" evidence="1">
    <location>
        <begin position="133"/>
        <end position="215"/>
    </location>
</feature>
<protein>
    <submittedName>
        <fullName evidence="2">Uncharacterized protein</fullName>
    </submittedName>
</protein>
<reference evidence="2 3" key="1">
    <citation type="submission" date="2023-01" db="EMBL/GenBank/DDBJ databases">
        <authorList>
            <person name="Kreplak J."/>
        </authorList>
    </citation>
    <scope>NUCLEOTIDE SEQUENCE [LARGE SCALE GENOMIC DNA]</scope>
</reference>
<feature type="compositionally biased region" description="Polar residues" evidence="1">
    <location>
        <begin position="46"/>
        <end position="59"/>
    </location>
</feature>
<dbReference type="EMBL" id="OX451736">
    <property type="protein sequence ID" value="CAI8587695.1"/>
    <property type="molecule type" value="Genomic_DNA"/>
</dbReference>
<organism evidence="2 3">
    <name type="scientific">Vicia faba</name>
    <name type="common">Broad bean</name>
    <name type="synonym">Faba vulgaris</name>
    <dbReference type="NCBI Taxonomy" id="3906"/>
    <lineage>
        <taxon>Eukaryota</taxon>
        <taxon>Viridiplantae</taxon>
        <taxon>Streptophyta</taxon>
        <taxon>Embryophyta</taxon>
        <taxon>Tracheophyta</taxon>
        <taxon>Spermatophyta</taxon>
        <taxon>Magnoliopsida</taxon>
        <taxon>eudicotyledons</taxon>
        <taxon>Gunneridae</taxon>
        <taxon>Pentapetalae</taxon>
        <taxon>rosids</taxon>
        <taxon>fabids</taxon>
        <taxon>Fabales</taxon>
        <taxon>Fabaceae</taxon>
        <taxon>Papilionoideae</taxon>
        <taxon>50 kb inversion clade</taxon>
        <taxon>NPAAA clade</taxon>
        <taxon>Hologalegina</taxon>
        <taxon>IRL clade</taxon>
        <taxon>Fabeae</taxon>
        <taxon>Vicia</taxon>
    </lineage>
</organism>
<evidence type="ECO:0000313" key="2">
    <source>
        <dbReference type="EMBL" id="CAI8587695.1"/>
    </source>
</evidence>
<feature type="compositionally biased region" description="Basic residues" evidence="1">
    <location>
        <begin position="1"/>
        <end position="13"/>
    </location>
</feature>
<feature type="region of interest" description="Disordered" evidence="1">
    <location>
        <begin position="1"/>
        <end position="70"/>
    </location>
</feature>
<accession>A0AAV0YNM0</accession>
<feature type="compositionally biased region" description="Polar residues" evidence="1">
    <location>
        <begin position="191"/>
        <end position="202"/>
    </location>
</feature>
<name>A0AAV0YNM0_VICFA</name>
<evidence type="ECO:0000256" key="1">
    <source>
        <dbReference type="SAM" id="MobiDB-lite"/>
    </source>
</evidence>
<keyword evidence="3" id="KW-1185">Reference proteome</keyword>
<sequence length="313" mass="34280">MAIRGKRTKRARGRGCSDPPQSSTSLGVKNDKNKIQKKEPVKGFNALNNKQKSAPFNSEQNDEDNGYNDCEDGEVQLIEEIYQRQLLKQQAADANNAKKCIEATLGLSNNVRPSSGGSQVETVRQQVVSVEGISNSDRRITRGRGRGRSDLPDPSQYCIDPPPQPVLTSVSPGVKNGKNITQKKGRGKGVSTLNNKLKSTAFNPEKNDEHYDNNDGEDEELQHIIEKICQSQSHKQQATDANNVENYIGSSFGLSNNARSPSAGYNVETDTRTVKSVEGISNPGRGVRRGPGKDRSDPQRPSQSCMVPFNMLP</sequence>